<dbReference type="Proteomes" id="UP000001817">
    <property type="component" value="Chromosome 1"/>
</dbReference>
<organism evidence="1 2">
    <name type="scientific">Paraburkholderia xenovorans (strain LB400)</name>
    <dbReference type="NCBI Taxonomy" id="266265"/>
    <lineage>
        <taxon>Bacteria</taxon>
        <taxon>Pseudomonadati</taxon>
        <taxon>Pseudomonadota</taxon>
        <taxon>Betaproteobacteria</taxon>
        <taxon>Burkholderiales</taxon>
        <taxon>Burkholderiaceae</taxon>
        <taxon>Paraburkholderia</taxon>
    </lineage>
</organism>
<sequence length="86" mass="9246">MSIPLGTVASAPEVRWRARRTIAAASSTNHKWLLNFRGCEPRLNEPGFPVSGDAGQPGAQQATTGQYQASYCVFIGAVIAYHARLT</sequence>
<dbReference type="STRING" id="266265.Bxe_A0583"/>
<gene>
    <name evidence="1" type="ORF">Bxe_A0583</name>
</gene>
<evidence type="ECO:0000313" key="2">
    <source>
        <dbReference type="Proteomes" id="UP000001817"/>
    </source>
</evidence>
<accession>Q13U89</accession>
<dbReference type="KEGG" id="bxe:Bxe_A0583"/>
<dbReference type="EMBL" id="CP000270">
    <property type="protein sequence ID" value="ABE32350.1"/>
    <property type="molecule type" value="Genomic_DNA"/>
</dbReference>
<keyword evidence="2" id="KW-1185">Reference proteome</keyword>
<proteinExistence type="predicted"/>
<name>Q13U89_PARXL</name>
<protein>
    <submittedName>
        <fullName evidence="1">Uncharacterized protein</fullName>
    </submittedName>
</protein>
<reference evidence="1 2" key="1">
    <citation type="journal article" date="2006" name="Proc. Natl. Acad. Sci. U.S.A.">
        <title>Burkholderia xenovorans LB400 harbors a multi-replicon, 9.73-Mbp genome shaped for versatility.</title>
        <authorList>
            <person name="Chain P.S."/>
            <person name="Denef V.J."/>
            <person name="Konstantinidis K.T."/>
            <person name="Vergez L.M."/>
            <person name="Agullo L."/>
            <person name="Reyes V.L."/>
            <person name="Hauser L."/>
            <person name="Cordova M."/>
            <person name="Gomez L."/>
            <person name="Gonzalez M."/>
            <person name="Land M."/>
            <person name="Lao V."/>
            <person name="Larimer F."/>
            <person name="LiPuma J.J."/>
            <person name="Mahenthiralingam E."/>
            <person name="Malfatti S.A."/>
            <person name="Marx C.J."/>
            <person name="Parnell J.J."/>
            <person name="Ramette A."/>
            <person name="Richardson P."/>
            <person name="Seeger M."/>
            <person name="Smith D."/>
            <person name="Spilker T."/>
            <person name="Sul W.J."/>
            <person name="Tsoi T.V."/>
            <person name="Ulrich L.E."/>
            <person name="Zhulin I.B."/>
            <person name="Tiedje J.M."/>
        </authorList>
    </citation>
    <scope>NUCLEOTIDE SEQUENCE [LARGE SCALE GENOMIC DNA]</scope>
    <source>
        <strain evidence="1 2">LB400</strain>
    </source>
</reference>
<dbReference type="AlphaFoldDB" id="Q13U89"/>
<evidence type="ECO:0000313" key="1">
    <source>
        <dbReference type="EMBL" id="ABE32350.1"/>
    </source>
</evidence>